<dbReference type="Proteomes" id="UP000440198">
    <property type="component" value="Unassembled WGS sequence"/>
</dbReference>
<dbReference type="SUPFAM" id="SSF103515">
    <property type="entry name" value="Autotransporter"/>
    <property type="match status" value="1"/>
</dbReference>
<evidence type="ECO:0000313" key="4">
    <source>
        <dbReference type="Proteomes" id="UP000421791"/>
    </source>
</evidence>
<evidence type="ECO:0000313" key="3">
    <source>
        <dbReference type="EMBL" id="KAA5260053.1"/>
    </source>
</evidence>
<sequence length="217" mass="25475">MSRILLNTKIWLLMLLLGVVSSVYAQDDDFTTWTKFKINHKIDSQFSVSGDVELRTKDDLNKWDRWGLTVGGDYRAYSFLKLGVAYETHLRDLGDSGWKFRHRYHLSATASFRYQWLKVSLRERFQQTFDSGDAETRLRSRLKLSYAPTKGIVSPYFSVELYQSLDDAPFWRAARMRYRPGVELNLAKRWSLDVFYCYQYEPSKGKHIAGIEVGYSF</sequence>
<protein>
    <submittedName>
        <fullName evidence="2">DUF2490 domain-containing protein</fullName>
    </submittedName>
</protein>
<keyword evidence="1" id="KW-0732">Signal</keyword>
<dbReference type="AlphaFoldDB" id="A0A7J4YSN4"/>
<dbReference type="Pfam" id="PF10677">
    <property type="entry name" value="DUF2490"/>
    <property type="match status" value="1"/>
</dbReference>
<feature type="chain" id="PRO_5044658650" evidence="1">
    <location>
        <begin position="26"/>
        <end position="217"/>
    </location>
</feature>
<evidence type="ECO:0000256" key="1">
    <source>
        <dbReference type="SAM" id="SignalP"/>
    </source>
</evidence>
<dbReference type="RefSeq" id="WP_007754432.1">
    <property type="nucleotide sequence ID" value="NZ_CAUFJA010000041.1"/>
</dbReference>
<dbReference type="InterPro" id="IPR036709">
    <property type="entry name" value="Autotransporte_beta_dom_sf"/>
</dbReference>
<proteinExistence type="predicted"/>
<reference evidence="4 5" key="1">
    <citation type="journal article" date="2019" name="Nat. Med.">
        <title>A library of human gut bacterial isolates paired with longitudinal multiomics data enables mechanistic microbiome research.</title>
        <authorList>
            <person name="Poyet M."/>
            <person name="Groussin M."/>
            <person name="Gibbons S.M."/>
            <person name="Avila-Pacheco J."/>
            <person name="Jiang X."/>
            <person name="Kearney S.M."/>
            <person name="Perrotta A.R."/>
            <person name="Berdy B."/>
            <person name="Zhao S."/>
            <person name="Lieberman T.D."/>
            <person name="Swanson P.K."/>
            <person name="Smith M."/>
            <person name="Roesemann S."/>
            <person name="Alexander J.E."/>
            <person name="Rich S.A."/>
            <person name="Livny J."/>
            <person name="Vlamakis H."/>
            <person name="Clish C."/>
            <person name="Bullock K."/>
            <person name="Deik A."/>
            <person name="Scott J."/>
            <person name="Pierce K.A."/>
            <person name="Xavier R.J."/>
            <person name="Alm E.J."/>
        </authorList>
    </citation>
    <scope>NUCLEOTIDE SEQUENCE [LARGE SCALE GENOMIC DNA]</scope>
    <source>
        <strain evidence="3 5">BIOML-A2</strain>
        <strain evidence="2 4">BIOML-A6</strain>
    </source>
</reference>
<accession>A0A7J4YSN4</accession>
<keyword evidence="5" id="KW-1185">Reference proteome</keyword>
<dbReference type="InterPro" id="IPR019619">
    <property type="entry name" value="DUF2490"/>
</dbReference>
<evidence type="ECO:0000313" key="2">
    <source>
        <dbReference type="EMBL" id="KAA5232291.1"/>
    </source>
</evidence>
<dbReference type="EMBL" id="VWAG01000002">
    <property type="protein sequence ID" value="KAA5260053.1"/>
    <property type="molecule type" value="Genomic_DNA"/>
</dbReference>
<evidence type="ECO:0000313" key="5">
    <source>
        <dbReference type="Proteomes" id="UP000440198"/>
    </source>
</evidence>
<dbReference type="GeneID" id="92988062"/>
<dbReference type="Proteomes" id="UP000421791">
    <property type="component" value="Unassembled WGS sequence"/>
</dbReference>
<comment type="caution">
    <text evidence="2">The sequence shown here is derived from an EMBL/GenBank/DDBJ whole genome shotgun (WGS) entry which is preliminary data.</text>
</comment>
<name>A0A7J4YSN4_9BACE</name>
<gene>
    <name evidence="3" type="ORF">F2Z09_02090</name>
    <name evidence="2" type="ORF">F2Z22_02740</name>
</gene>
<organism evidence="2 4">
    <name type="scientific">Bacteroides finegoldii</name>
    <dbReference type="NCBI Taxonomy" id="338188"/>
    <lineage>
        <taxon>Bacteria</taxon>
        <taxon>Pseudomonadati</taxon>
        <taxon>Bacteroidota</taxon>
        <taxon>Bacteroidia</taxon>
        <taxon>Bacteroidales</taxon>
        <taxon>Bacteroidaceae</taxon>
        <taxon>Bacteroides</taxon>
    </lineage>
</organism>
<dbReference type="EMBL" id="VWAK01000003">
    <property type="protein sequence ID" value="KAA5232291.1"/>
    <property type="molecule type" value="Genomic_DNA"/>
</dbReference>
<feature type="signal peptide" evidence="1">
    <location>
        <begin position="1"/>
        <end position="25"/>
    </location>
</feature>